<dbReference type="Gene3D" id="3.40.50.300">
    <property type="entry name" value="P-loop containing nucleotide triphosphate hydrolases"/>
    <property type="match status" value="1"/>
</dbReference>
<dbReference type="SUPFAM" id="SSF52047">
    <property type="entry name" value="RNI-like"/>
    <property type="match status" value="1"/>
</dbReference>
<evidence type="ECO:0000313" key="7">
    <source>
        <dbReference type="EMBL" id="PHT51930.1"/>
    </source>
</evidence>
<comment type="caution">
    <text evidence="7">The sequence shown here is derived from an EMBL/GenBank/DDBJ whole genome shotgun (WGS) entry which is preliminary data.</text>
</comment>
<keyword evidence="8" id="KW-1185">Reference proteome</keyword>
<dbReference type="GO" id="GO:0005524">
    <property type="term" value="F:ATP binding"/>
    <property type="evidence" value="ECO:0007669"/>
    <property type="project" value="UniProtKB-KW"/>
</dbReference>
<feature type="domain" description="NB-ARC" evidence="6">
    <location>
        <begin position="20"/>
        <end position="177"/>
    </location>
</feature>
<dbReference type="Proteomes" id="UP000224567">
    <property type="component" value="Unassembled WGS sequence"/>
</dbReference>
<organism evidence="7 8">
    <name type="scientific">Capsicum baccatum</name>
    <name type="common">Peruvian pepper</name>
    <dbReference type="NCBI Taxonomy" id="33114"/>
    <lineage>
        <taxon>Eukaryota</taxon>
        <taxon>Viridiplantae</taxon>
        <taxon>Streptophyta</taxon>
        <taxon>Embryophyta</taxon>
        <taxon>Tracheophyta</taxon>
        <taxon>Spermatophyta</taxon>
        <taxon>Magnoliopsida</taxon>
        <taxon>eudicotyledons</taxon>
        <taxon>Gunneridae</taxon>
        <taxon>Pentapetalae</taxon>
        <taxon>asterids</taxon>
        <taxon>lamiids</taxon>
        <taxon>Solanales</taxon>
        <taxon>Solanaceae</taxon>
        <taxon>Solanoideae</taxon>
        <taxon>Capsiceae</taxon>
        <taxon>Capsicum</taxon>
    </lineage>
</organism>
<keyword evidence="4" id="KW-0611">Plant defense</keyword>
<proteinExistence type="inferred from homology"/>
<dbReference type="FunFam" id="3.40.50.300:FF:001091">
    <property type="entry name" value="Probable disease resistance protein At1g61300"/>
    <property type="match status" value="1"/>
</dbReference>
<dbReference type="SUPFAM" id="SSF52540">
    <property type="entry name" value="P-loop containing nucleoside triphosphate hydrolases"/>
    <property type="match status" value="1"/>
</dbReference>
<dbReference type="InterPro" id="IPR042197">
    <property type="entry name" value="Apaf_helical"/>
</dbReference>
<dbReference type="GO" id="GO:0006952">
    <property type="term" value="P:defense response"/>
    <property type="evidence" value="ECO:0007669"/>
    <property type="project" value="UniProtKB-KW"/>
</dbReference>
<evidence type="ECO:0000256" key="5">
    <source>
        <dbReference type="ARBA" id="ARBA00022840"/>
    </source>
</evidence>
<dbReference type="Gene3D" id="3.80.10.10">
    <property type="entry name" value="Ribonuclease Inhibitor"/>
    <property type="match status" value="1"/>
</dbReference>
<evidence type="ECO:0000256" key="2">
    <source>
        <dbReference type="ARBA" id="ARBA00022614"/>
    </source>
</evidence>
<evidence type="ECO:0000256" key="3">
    <source>
        <dbReference type="ARBA" id="ARBA00022741"/>
    </source>
</evidence>
<reference evidence="7 8" key="1">
    <citation type="journal article" date="2017" name="Genome Biol.">
        <title>New reference genome sequences of hot pepper reveal the massive evolution of plant disease-resistance genes by retroduplication.</title>
        <authorList>
            <person name="Kim S."/>
            <person name="Park J."/>
            <person name="Yeom S.I."/>
            <person name="Kim Y.M."/>
            <person name="Seo E."/>
            <person name="Kim K.T."/>
            <person name="Kim M.S."/>
            <person name="Lee J.M."/>
            <person name="Cheong K."/>
            <person name="Shin H.S."/>
            <person name="Kim S.B."/>
            <person name="Han K."/>
            <person name="Lee J."/>
            <person name="Park M."/>
            <person name="Lee H.A."/>
            <person name="Lee H.Y."/>
            <person name="Lee Y."/>
            <person name="Oh S."/>
            <person name="Lee J.H."/>
            <person name="Choi E."/>
            <person name="Choi E."/>
            <person name="Lee S.E."/>
            <person name="Jeon J."/>
            <person name="Kim H."/>
            <person name="Choi G."/>
            <person name="Song H."/>
            <person name="Lee J."/>
            <person name="Lee S.C."/>
            <person name="Kwon J.K."/>
            <person name="Lee H.Y."/>
            <person name="Koo N."/>
            <person name="Hong Y."/>
            <person name="Kim R.W."/>
            <person name="Kang W.H."/>
            <person name="Huh J.H."/>
            <person name="Kang B.C."/>
            <person name="Yang T.J."/>
            <person name="Lee Y.H."/>
            <person name="Bennetzen J.L."/>
            <person name="Choi D."/>
        </authorList>
    </citation>
    <scope>NUCLEOTIDE SEQUENCE [LARGE SCALE GENOMIC DNA]</scope>
    <source>
        <strain evidence="8">cv. PBC81</strain>
    </source>
</reference>
<evidence type="ECO:0000313" key="8">
    <source>
        <dbReference type="Proteomes" id="UP000224567"/>
    </source>
</evidence>
<sequence length="422" mass="48497">MVGHDDQRKRMVTELMRYGGSSGELKVIPIVGMGGIGKTTLAKEVYNDESIRLHFNVHSWSTVSQKRNLKEILLSLLRCAKGENFYRDSEADLADMLQKSLRVKRYLIVLDDMWDSEKWNAVRLFFPSENNGSRILLTTCNTEVACSAGTGSLSWQMDLMGTDESWNLFESIAFSNDVLPSQFKIIRKQIVDKCHWLPLSIAVVARLLKSKDKRLSGILKVKKLCGSLYDYGLFQESILFNNLFHLHQLETLSFEVKVLSPYEYSPLTIPNAKAFRATLKKLKLINTCLSWEDLNIIGELSNLEVLKLKYDACLGDEWHPIEGGFPRLKVLQLYESELKYWKSTNENFPILERLIITSCSELDELPIEFAEINSLRLIVLKWCDPKLEDSAARIQQEQEDLGNKTVDVHIVKKSKYKNYIQE</sequence>
<reference evidence="8" key="2">
    <citation type="journal article" date="2017" name="J. Anim. Genet.">
        <title>Multiple reference genome sequences of hot pepper reveal the massive evolution of plant disease resistance genes by retroduplication.</title>
        <authorList>
            <person name="Kim S."/>
            <person name="Park J."/>
            <person name="Yeom S.-I."/>
            <person name="Kim Y.-M."/>
            <person name="Seo E."/>
            <person name="Kim K.-T."/>
            <person name="Kim M.-S."/>
            <person name="Lee J.M."/>
            <person name="Cheong K."/>
            <person name="Shin H.-S."/>
            <person name="Kim S.-B."/>
            <person name="Han K."/>
            <person name="Lee J."/>
            <person name="Park M."/>
            <person name="Lee H.-A."/>
            <person name="Lee H.-Y."/>
            <person name="Lee Y."/>
            <person name="Oh S."/>
            <person name="Lee J.H."/>
            <person name="Choi E."/>
            <person name="Choi E."/>
            <person name="Lee S.E."/>
            <person name="Jeon J."/>
            <person name="Kim H."/>
            <person name="Choi G."/>
            <person name="Song H."/>
            <person name="Lee J."/>
            <person name="Lee S.-C."/>
            <person name="Kwon J.-K."/>
            <person name="Lee H.-Y."/>
            <person name="Koo N."/>
            <person name="Hong Y."/>
            <person name="Kim R.W."/>
            <person name="Kang W.-H."/>
            <person name="Huh J.H."/>
            <person name="Kang B.-C."/>
            <person name="Yang T.-J."/>
            <person name="Lee Y.-H."/>
            <person name="Bennetzen J.L."/>
            <person name="Choi D."/>
        </authorList>
    </citation>
    <scope>NUCLEOTIDE SEQUENCE [LARGE SCALE GENOMIC DNA]</scope>
    <source>
        <strain evidence="8">cv. PBC81</strain>
    </source>
</reference>
<dbReference type="InterPro" id="IPR032675">
    <property type="entry name" value="LRR_dom_sf"/>
</dbReference>
<dbReference type="GO" id="GO:0043531">
    <property type="term" value="F:ADP binding"/>
    <property type="evidence" value="ECO:0007669"/>
    <property type="project" value="InterPro"/>
</dbReference>
<evidence type="ECO:0000259" key="6">
    <source>
        <dbReference type="Pfam" id="PF00931"/>
    </source>
</evidence>
<dbReference type="PANTHER" id="PTHR15140:SF33">
    <property type="entry name" value="LATE BLIGHT RESISTANCE PROTEIN HOMOLOG R1A-3 ISOFORM X1"/>
    <property type="match status" value="1"/>
</dbReference>
<dbReference type="Gene3D" id="1.10.8.430">
    <property type="entry name" value="Helical domain of apoptotic protease-activating factors"/>
    <property type="match status" value="1"/>
</dbReference>
<keyword evidence="2" id="KW-0433">Leucine-rich repeat</keyword>
<comment type="similarity">
    <text evidence="1">Belongs to the disease resistance NB-LRR family.</text>
</comment>
<name>A0A2G2X3A2_CAPBA</name>
<keyword evidence="5" id="KW-0067">ATP-binding</keyword>
<dbReference type="InterPro" id="IPR027417">
    <property type="entry name" value="P-loop_NTPase"/>
</dbReference>
<accession>A0A2G2X3A2</accession>
<dbReference type="InterPro" id="IPR002182">
    <property type="entry name" value="NB-ARC"/>
</dbReference>
<dbReference type="AlphaFoldDB" id="A0A2G2X3A2"/>
<dbReference type="PRINTS" id="PR00364">
    <property type="entry name" value="DISEASERSIST"/>
</dbReference>
<gene>
    <name evidence="7" type="ORF">CQW23_06392</name>
</gene>
<dbReference type="OrthoDB" id="1305721at2759"/>
<evidence type="ECO:0000256" key="4">
    <source>
        <dbReference type="ARBA" id="ARBA00022821"/>
    </source>
</evidence>
<keyword evidence="3" id="KW-0547">Nucleotide-binding</keyword>
<dbReference type="PANTHER" id="PTHR15140">
    <property type="entry name" value="TUBULIN-SPECIFIC CHAPERONE E"/>
    <property type="match status" value="1"/>
</dbReference>
<dbReference type="Pfam" id="PF00931">
    <property type="entry name" value="NB-ARC"/>
    <property type="match status" value="1"/>
</dbReference>
<evidence type="ECO:0000256" key="1">
    <source>
        <dbReference type="ARBA" id="ARBA00008894"/>
    </source>
</evidence>
<dbReference type="EMBL" id="MLFT02000003">
    <property type="protein sequence ID" value="PHT51930.1"/>
    <property type="molecule type" value="Genomic_DNA"/>
</dbReference>
<protein>
    <recommendedName>
        <fullName evidence="6">NB-ARC domain-containing protein</fullName>
    </recommendedName>
</protein>